<protein>
    <submittedName>
        <fullName evidence="2">Uncharacterized protein</fullName>
    </submittedName>
</protein>
<dbReference type="AlphaFoldDB" id="A0A5J4VBA7"/>
<organism evidence="2 3">
    <name type="scientific">Streblomastix strix</name>
    <dbReference type="NCBI Taxonomy" id="222440"/>
    <lineage>
        <taxon>Eukaryota</taxon>
        <taxon>Metamonada</taxon>
        <taxon>Preaxostyla</taxon>
        <taxon>Oxymonadida</taxon>
        <taxon>Streblomastigidae</taxon>
        <taxon>Streblomastix</taxon>
    </lineage>
</organism>
<name>A0A5J4VBA7_9EUKA</name>
<evidence type="ECO:0000313" key="2">
    <source>
        <dbReference type="EMBL" id="KAA6379717.1"/>
    </source>
</evidence>
<comment type="caution">
    <text evidence="2">The sequence shown here is derived from an EMBL/GenBank/DDBJ whole genome shotgun (WGS) entry which is preliminary data.</text>
</comment>
<proteinExistence type="predicted"/>
<evidence type="ECO:0000313" key="3">
    <source>
        <dbReference type="Proteomes" id="UP000324800"/>
    </source>
</evidence>
<dbReference type="Proteomes" id="UP000324800">
    <property type="component" value="Unassembled WGS sequence"/>
</dbReference>
<feature type="region of interest" description="Disordered" evidence="1">
    <location>
        <begin position="276"/>
        <end position="301"/>
    </location>
</feature>
<feature type="compositionally biased region" description="Polar residues" evidence="1">
    <location>
        <begin position="28"/>
        <end position="37"/>
    </location>
</feature>
<accession>A0A5J4VBA7</accession>
<reference evidence="2 3" key="1">
    <citation type="submission" date="2019-03" db="EMBL/GenBank/DDBJ databases">
        <title>Single cell metagenomics reveals metabolic interactions within the superorganism composed of flagellate Streblomastix strix and complex community of Bacteroidetes bacteria on its surface.</title>
        <authorList>
            <person name="Treitli S.C."/>
            <person name="Kolisko M."/>
            <person name="Husnik F."/>
            <person name="Keeling P."/>
            <person name="Hampl V."/>
        </authorList>
    </citation>
    <scope>NUCLEOTIDE SEQUENCE [LARGE SCALE GENOMIC DNA]</scope>
    <source>
        <strain evidence="2">ST1C</strain>
    </source>
</reference>
<evidence type="ECO:0000256" key="1">
    <source>
        <dbReference type="SAM" id="MobiDB-lite"/>
    </source>
</evidence>
<gene>
    <name evidence="2" type="ORF">EZS28_024757</name>
</gene>
<feature type="region of interest" description="Disordered" evidence="1">
    <location>
        <begin position="1"/>
        <end position="37"/>
    </location>
</feature>
<dbReference type="EMBL" id="SNRW01008314">
    <property type="protein sequence ID" value="KAA6379717.1"/>
    <property type="molecule type" value="Genomic_DNA"/>
</dbReference>
<sequence length="301" mass="33208">MIDDESAINLRPKNPQKQSETDGKASESQDPSIQRAGTSEAIPFWTRLMLGQNVNNVEAKHLKQQLDTTTKLFENYYGKKVAQILPTGEHATKREKELLLRRDDLTQGLEMNARGAPDSIGASDSEEEVETEQFAVLVQHSLVAATAALVQGDFQAAQQFILTSHHAARIIASEAQRRREMALVNPEFRSALGKEGDAFGVISKESVEKIKELHQIKKLISTPTEEKQTSTQTKSIAEHTIQASASSTQIPGTQQTQPIFLVPNTKLQITITTNSDRTTGRIGSNRTTNNFNNISSKTSNK</sequence>